<dbReference type="Proteomes" id="UP000321353">
    <property type="component" value="Chromosome"/>
</dbReference>
<dbReference type="AlphaFoldDB" id="A0A5B9ME00"/>
<dbReference type="GO" id="GO:0008171">
    <property type="term" value="F:O-methyltransferase activity"/>
    <property type="evidence" value="ECO:0007669"/>
    <property type="project" value="InterPro"/>
</dbReference>
<evidence type="ECO:0000313" key="6">
    <source>
        <dbReference type="EMBL" id="QEF97705.1"/>
    </source>
</evidence>
<keyword evidence="2 6" id="KW-0808">Transferase</keyword>
<protein>
    <submittedName>
        <fullName evidence="6">Demethylspheroidene O-methyltransferase</fullName>
        <ecNumber evidence="6">2.1.1.210</ecNumber>
    </submittedName>
</protein>
<evidence type="ECO:0000256" key="1">
    <source>
        <dbReference type="ARBA" id="ARBA00022603"/>
    </source>
</evidence>
<sequence>MTIDLKQNPATNPALLLRFRDRQYAPDMLAVAVGKLNLFSWIHQRGDADTEAIANHFSLASRPLDVLLTLCRASGLIESAGDTHRLTDLGREHLVDTSPWFLGPYYAPIVDSPIAQGCLQVLRHDRPANWQASEDGSDWHTSMMDEDFAQGFTALMNCRGIAMGQVLADKLGGFIADCNHVLDVGGGSGIYSSTLVAKHDHLRATVLEQAPVDRLAREEVLRHGLQDRITVAQGNMFTDPWPGGADCVLLSNVLHDWDFPEIRTLIQKTCQVLPAGGRVIIHEAFLDDDKTGPLAVAEYSVLLVNITQGKCYSPAEYGVILADHGFEVGPYHDTIADRGFITAIKR</sequence>
<proteinExistence type="predicted"/>
<dbReference type="KEGG" id="smam:Mal15_17480"/>
<dbReference type="Gene3D" id="3.40.50.150">
    <property type="entry name" value="Vaccinia Virus protein VP39"/>
    <property type="match status" value="1"/>
</dbReference>
<dbReference type="RefSeq" id="WP_147867351.1">
    <property type="nucleotide sequence ID" value="NZ_CP036264.1"/>
</dbReference>
<dbReference type="EC" id="2.1.1.210" evidence="6"/>
<dbReference type="EMBL" id="CP036264">
    <property type="protein sequence ID" value="QEF97705.1"/>
    <property type="molecule type" value="Genomic_DNA"/>
</dbReference>
<dbReference type="CDD" id="cd02440">
    <property type="entry name" value="AdoMet_MTases"/>
    <property type="match status" value="1"/>
</dbReference>
<evidence type="ECO:0000313" key="7">
    <source>
        <dbReference type="Proteomes" id="UP000321353"/>
    </source>
</evidence>
<keyword evidence="3" id="KW-0949">S-adenosyl-L-methionine</keyword>
<keyword evidence="1 6" id="KW-0489">Methyltransferase</keyword>
<dbReference type="InterPro" id="IPR036388">
    <property type="entry name" value="WH-like_DNA-bd_sf"/>
</dbReference>
<dbReference type="GO" id="GO:0032259">
    <property type="term" value="P:methylation"/>
    <property type="evidence" value="ECO:0007669"/>
    <property type="project" value="UniProtKB-KW"/>
</dbReference>
<evidence type="ECO:0000259" key="5">
    <source>
        <dbReference type="Pfam" id="PF00891"/>
    </source>
</evidence>
<dbReference type="GO" id="GO:0043803">
    <property type="term" value="F:hydroxyneurosporene-O-methyltransferase activity"/>
    <property type="evidence" value="ECO:0007669"/>
    <property type="project" value="UniProtKB-EC"/>
</dbReference>
<dbReference type="InterPro" id="IPR029063">
    <property type="entry name" value="SAM-dependent_MTases_sf"/>
</dbReference>
<dbReference type="InterPro" id="IPR001077">
    <property type="entry name" value="COMT_C"/>
</dbReference>
<reference evidence="6 7" key="1">
    <citation type="submission" date="2019-02" db="EMBL/GenBank/DDBJ databases">
        <title>Planctomycetal bacteria perform biofilm scaping via a novel small molecule.</title>
        <authorList>
            <person name="Jeske O."/>
            <person name="Boedeker C."/>
            <person name="Wiegand S."/>
            <person name="Breitling P."/>
            <person name="Kallscheuer N."/>
            <person name="Jogler M."/>
            <person name="Rohde M."/>
            <person name="Petersen J."/>
            <person name="Medema M.H."/>
            <person name="Surup F."/>
            <person name="Jogler C."/>
        </authorList>
    </citation>
    <scope>NUCLEOTIDE SEQUENCE [LARGE SCALE GENOMIC DNA]</scope>
    <source>
        <strain evidence="6 7">Mal15</strain>
    </source>
</reference>
<evidence type="ECO:0000256" key="3">
    <source>
        <dbReference type="ARBA" id="ARBA00022691"/>
    </source>
</evidence>
<dbReference type="PANTHER" id="PTHR43712">
    <property type="entry name" value="PUTATIVE (AFU_ORTHOLOGUE AFUA_4G14580)-RELATED"/>
    <property type="match status" value="1"/>
</dbReference>
<dbReference type="Pfam" id="PF00891">
    <property type="entry name" value="Methyltransf_2"/>
    <property type="match status" value="1"/>
</dbReference>
<name>A0A5B9ME00_9BACT</name>
<dbReference type="InterPro" id="IPR016461">
    <property type="entry name" value="COMT-like"/>
</dbReference>
<evidence type="ECO:0000256" key="2">
    <source>
        <dbReference type="ARBA" id="ARBA00022679"/>
    </source>
</evidence>
<feature type="domain" description="O-methyltransferase C-terminal" evidence="5">
    <location>
        <begin position="130"/>
        <end position="327"/>
    </location>
</feature>
<keyword evidence="7" id="KW-1185">Reference proteome</keyword>
<accession>A0A5B9ME00</accession>
<dbReference type="PANTHER" id="PTHR43712:SF2">
    <property type="entry name" value="O-METHYLTRANSFERASE CICE"/>
    <property type="match status" value="1"/>
</dbReference>
<dbReference type="SUPFAM" id="SSF53335">
    <property type="entry name" value="S-adenosyl-L-methionine-dependent methyltransferases"/>
    <property type="match status" value="1"/>
</dbReference>
<dbReference type="PROSITE" id="PS51683">
    <property type="entry name" value="SAM_OMT_II"/>
    <property type="match status" value="1"/>
</dbReference>
<gene>
    <name evidence="6" type="primary">crtF</name>
    <name evidence="6" type="ORF">Mal15_17480</name>
</gene>
<evidence type="ECO:0000256" key="4">
    <source>
        <dbReference type="PIRSR" id="PIRSR005739-1"/>
    </source>
</evidence>
<dbReference type="Gene3D" id="1.10.10.10">
    <property type="entry name" value="Winged helix-like DNA-binding domain superfamily/Winged helix DNA-binding domain"/>
    <property type="match status" value="1"/>
</dbReference>
<organism evidence="6 7">
    <name type="scientific">Stieleria maiorica</name>
    <dbReference type="NCBI Taxonomy" id="2795974"/>
    <lineage>
        <taxon>Bacteria</taxon>
        <taxon>Pseudomonadati</taxon>
        <taxon>Planctomycetota</taxon>
        <taxon>Planctomycetia</taxon>
        <taxon>Pirellulales</taxon>
        <taxon>Pirellulaceae</taxon>
        <taxon>Stieleria</taxon>
    </lineage>
</organism>
<feature type="active site" description="Proton acceptor" evidence="4">
    <location>
        <position position="255"/>
    </location>
</feature>